<evidence type="ECO:0000313" key="1">
    <source>
        <dbReference type="EMBL" id="MBV3409701.1"/>
    </source>
</evidence>
<dbReference type="RefSeq" id="WP_153118184.1">
    <property type="nucleotide sequence ID" value="NZ_JAHOEK010000096.1"/>
</dbReference>
<reference evidence="1" key="2">
    <citation type="submission" date="2021-06" db="EMBL/GenBank/DDBJ databases">
        <title>Collection of gut derived symbiotic bacterial strains cultured from healthy donors.</title>
        <authorList>
            <person name="Lin H."/>
            <person name="Littmann E."/>
            <person name="Pamer E.G."/>
        </authorList>
    </citation>
    <scope>NUCLEOTIDE SEQUENCE</scope>
    <source>
        <strain evidence="1">MSK.21.60</strain>
    </source>
</reference>
<evidence type="ECO:0000313" key="3">
    <source>
        <dbReference type="Proteomes" id="UP000421408"/>
    </source>
</evidence>
<comment type="caution">
    <text evidence="2">The sequence shown here is derived from an EMBL/GenBank/DDBJ whole genome shotgun (WGS) entry which is preliminary data.</text>
</comment>
<dbReference type="AlphaFoldDB" id="A0AA90ZRK5"/>
<dbReference type="Proteomes" id="UP000421408">
    <property type="component" value="Unassembled WGS sequence"/>
</dbReference>
<dbReference type="EMBL" id="JAHOEP010000095">
    <property type="protein sequence ID" value="MBV3409701.1"/>
    <property type="molecule type" value="Genomic_DNA"/>
</dbReference>
<gene>
    <name evidence="2" type="ORF">F7D74_01850</name>
    <name evidence="1" type="ORF">KSW80_15075</name>
</gene>
<reference evidence="2" key="3">
    <citation type="submission" date="2022-12" db="EMBL/GenBank/DDBJ databases">
        <title>Distinct polysaccharide growth profiles of human intestinal Prevotella copri isolates.</title>
        <authorList>
            <person name="Fehlner-Peach H."/>
            <person name="Magnabosco C."/>
            <person name="Raghavan V."/>
            <person name="Scher J.U."/>
            <person name="Tett A."/>
            <person name="Cox L.M."/>
            <person name="Gottsegen C."/>
            <person name="Watters A."/>
            <person name="Wiltshire- Gordon J.D."/>
            <person name="Segata N."/>
            <person name="Bonneau R."/>
            <person name="Littman D.R."/>
        </authorList>
    </citation>
    <scope>NUCLEOTIDE SEQUENCE</scope>
    <source>
        <strain evidence="2">IAA108</strain>
    </source>
</reference>
<dbReference type="EMBL" id="VZCC01000007">
    <property type="protein sequence ID" value="MQN82755.1"/>
    <property type="molecule type" value="Genomic_DNA"/>
</dbReference>
<dbReference type="Proteomes" id="UP001196316">
    <property type="component" value="Unassembled WGS sequence"/>
</dbReference>
<accession>A0AA90ZRK5</accession>
<reference evidence="3" key="1">
    <citation type="submission" date="2019-09" db="EMBL/GenBank/DDBJ databases">
        <title>Distinct polysaccharide growth profiles of human intestinal Prevotella copri isolates.</title>
        <authorList>
            <person name="Fehlner-Peach H."/>
            <person name="Magnabosco C."/>
            <person name="Raghavan V."/>
            <person name="Scher J.U."/>
            <person name="Tett A."/>
            <person name="Cox L.M."/>
            <person name="Gottsegen C."/>
            <person name="Watters A."/>
            <person name="Wiltshire- Gordon J.D."/>
            <person name="Segata N."/>
            <person name="Bonneau R."/>
            <person name="Littman D.R."/>
        </authorList>
    </citation>
    <scope>NUCLEOTIDE SEQUENCE [LARGE SCALE GENOMIC DNA]</scope>
    <source>
        <strain evidence="3">iAA108</strain>
    </source>
</reference>
<evidence type="ECO:0000313" key="2">
    <source>
        <dbReference type="EMBL" id="MQN82755.1"/>
    </source>
</evidence>
<proteinExistence type="predicted"/>
<sequence length="297" mass="34150">MPILEYFKKDVRRALEEKLADDSMFRSIRGTCLRVMNDAKEIKLHPTELYYLAFCVIDSMKGQSTSQAESYSLYDAWYEYDEVLRDIYGGDSDHERHSALALIMQTCAEWLLRSRDMSRLGIVSNLKLQIAYHISEEFSRRLDEEFRRGFCCVDEDRFAGIVYDYLQGERLISEEIDSLLDSMDGDAGMENPSVAPSSIRIAPRKKTSVLTVLNAMYKAGWFTDVDGSPLKNRDEALNDILRNAFGTDKDTAISQTLNPSNGTVKYKFKPLMEKLLDGKEIELFIHDLTQELMENHQ</sequence>
<name>A0AA90ZRK5_9BACT</name>
<protein>
    <submittedName>
        <fullName evidence="2">Uncharacterized protein</fullName>
    </submittedName>
</protein>
<organism evidence="2 3">
    <name type="scientific">Segatella copri</name>
    <dbReference type="NCBI Taxonomy" id="165179"/>
    <lineage>
        <taxon>Bacteria</taxon>
        <taxon>Pseudomonadati</taxon>
        <taxon>Bacteroidota</taxon>
        <taxon>Bacteroidia</taxon>
        <taxon>Bacteroidales</taxon>
        <taxon>Prevotellaceae</taxon>
        <taxon>Segatella</taxon>
    </lineage>
</organism>